<evidence type="ECO:0000313" key="3">
    <source>
        <dbReference type="EMBL" id="CAG6445695.1"/>
    </source>
</evidence>
<name>A0A8D8ETJ8_CULPI</name>
<dbReference type="EMBL" id="HBUE01005370">
    <property type="protein sequence ID" value="CAG6445695.1"/>
    <property type="molecule type" value="Transcribed_RNA"/>
</dbReference>
<organism evidence="3">
    <name type="scientific">Culex pipiens</name>
    <name type="common">House mosquito</name>
    <dbReference type="NCBI Taxonomy" id="7175"/>
    <lineage>
        <taxon>Eukaryota</taxon>
        <taxon>Metazoa</taxon>
        <taxon>Ecdysozoa</taxon>
        <taxon>Arthropoda</taxon>
        <taxon>Hexapoda</taxon>
        <taxon>Insecta</taxon>
        <taxon>Pterygota</taxon>
        <taxon>Neoptera</taxon>
        <taxon>Endopterygota</taxon>
        <taxon>Diptera</taxon>
        <taxon>Nematocera</taxon>
        <taxon>Culicoidea</taxon>
        <taxon>Culicidae</taxon>
        <taxon>Culicinae</taxon>
        <taxon>Culicini</taxon>
        <taxon>Culex</taxon>
        <taxon>Culex</taxon>
    </lineage>
</organism>
<evidence type="ECO:0000256" key="1">
    <source>
        <dbReference type="SAM" id="MobiDB-lite"/>
    </source>
</evidence>
<evidence type="ECO:0000256" key="2">
    <source>
        <dbReference type="SAM" id="SignalP"/>
    </source>
</evidence>
<keyword evidence="2" id="KW-0732">Signal</keyword>
<protein>
    <submittedName>
        <fullName evidence="3">(northern house mosquito) hypothetical protein</fullName>
    </submittedName>
</protein>
<reference evidence="3" key="1">
    <citation type="submission" date="2021-05" db="EMBL/GenBank/DDBJ databases">
        <authorList>
            <person name="Alioto T."/>
            <person name="Alioto T."/>
            <person name="Gomez Garrido J."/>
        </authorList>
    </citation>
    <scope>NUCLEOTIDE SEQUENCE</scope>
</reference>
<feature type="region of interest" description="Disordered" evidence="1">
    <location>
        <begin position="37"/>
        <end position="63"/>
    </location>
</feature>
<accession>A0A8D8ETJ8</accession>
<proteinExistence type="predicted"/>
<sequence length="147" mass="16114">MLTHKLFFFFCRLRLLTQTHTHTAVGSSAGVRISSAAPQPLPGHCNGPPAAASTSNVSHTSPTVGVHSLTSNEIVLNWHVPDRTRTQLSLGFFRKPSNVTFRTALQPPNKSLPESSTFFTRKCYAPRSTLLFTDTSIANVQVGFPHR</sequence>
<dbReference type="AlphaFoldDB" id="A0A8D8ETJ8"/>
<feature type="signal peptide" evidence="2">
    <location>
        <begin position="1"/>
        <end position="21"/>
    </location>
</feature>
<feature type="compositionally biased region" description="Polar residues" evidence="1">
    <location>
        <begin position="52"/>
        <end position="63"/>
    </location>
</feature>
<feature type="chain" id="PRO_5034705470" evidence="2">
    <location>
        <begin position="22"/>
        <end position="147"/>
    </location>
</feature>